<proteinExistence type="predicted"/>
<gene>
    <name evidence="1" type="ORF">C8D88_116104</name>
</gene>
<dbReference type="AlphaFoldDB" id="A0A316HMB1"/>
<comment type="caution">
    <text evidence="1">The sequence shown here is derived from an EMBL/GenBank/DDBJ whole genome shotgun (WGS) entry which is preliminary data.</text>
</comment>
<sequence length="86" mass="9693">MKTESVEKIRQMQAMTRALSDDQLITSYLLVVEAADTAETRLVRGVLQDELERRIPAIAEATEAWVNDLDSDDTQEDVVLRCLANN</sequence>
<accession>A0A316HMB1</accession>
<dbReference type="Proteomes" id="UP000246005">
    <property type="component" value="Unassembled WGS sequence"/>
</dbReference>
<organism evidence="1 2">
    <name type="scientific">Lentzea atacamensis</name>
    <dbReference type="NCBI Taxonomy" id="531938"/>
    <lineage>
        <taxon>Bacteria</taxon>
        <taxon>Bacillati</taxon>
        <taxon>Actinomycetota</taxon>
        <taxon>Actinomycetes</taxon>
        <taxon>Pseudonocardiales</taxon>
        <taxon>Pseudonocardiaceae</taxon>
        <taxon>Lentzea</taxon>
    </lineage>
</organism>
<protein>
    <submittedName>
        <fullName evidence="1">Uncharacterized protein</fullName>
    </submittedName>
</protein>
<name>A0A316HMB1_9PSEU</name>
<dbReference type="EMBL" id="QGHB01000016">
    <property type="protein sequence ID" value="PWK81693.1"/>
    <property type="molecule type" value="Genomic_DNA"/>
</dbReference>
<evidence type="ECO:0000313" key="1">
    <source>
        <dbReference type="EMBL" id="PWK81693.1"/>
    </source>
</evidence>
<dbReference type="RefSeq" id="WP_109641167.1">
    <property type="nucleotide sequence ID" value="NZ_QGHB01000016.1"/>
</dbReference>
<reference evidence="1 2" key="1">
    <citation type="submission" date="2018-05" db="EMBL/GenBank/DDBJ databases">
        <title>Genomic Encyclopedia of Type Strains, Phase IV (KMG-IV): sequencing the most valuable type-strain genomes for metagenomic binning, comparative biology and taxonomic classification.</title>
        <authorList>
            <person name="Goeker M."/>
        </authorList>
    </citation>
    <scope>NUCLEOTIDE SEQUENCE [LARGE SCALE GENOMIC DNA]</scope>
    <source>
        <strain evidence="1 2">DSM 45480</strain>
    </source>
</reference>
<evidence type="ECO:0000313" key="2">
    <source>
        <dbReference type="Proteomes" id="UP000246005"/>
    </source>
</evidence>